<feature type="domain" description="Homeobox" evidence="12">
    <location>
        <begin position="149"/>
        <end position="209"/>
    </location>
</feature>
<dbReference type="GO" id="GO:0030154">
    <property type="term" value="P:cell differentiation"/>
    <property type="evidence" value="ECO:0007669"/>
    <property type="project" value="TreeGrafter"/>
</dbReference>
<dbReference type="Gene3D" id="1.10.10.60">
    <property type="entry name" value="Homeodomain-like"/>
    <property type="match status" value="1"/>
</dbReference>
<evidence type="ECO:0000256" key="10">
    <source>
        <dbReference type="RuleBase" id="RU000682"/>
    </source>
</evidence>
<evidence type="ECO:0000256" key="2">
    <source>
        <dbReference type="ARBA" id="ARBA00005661"/>
    </source>
</evidence>
<keyword evidence="7" id="KW-0804">Transcription</keyword>
<dbReference type="STRING" id="52904.ENSSMAP00000013951"/>
<evidence type="ECO:0000313" key="14">
    <source>
        <dbReference type="Ensembl" id="ENSSMAP00000013951.1"/>
    </source>
</evidence>
<proteinExistence type="inferred from homology"/>
<feature type="compositionally biased region" description="Polar residues" evidence="11">
    <location>
        <begin position="252"/>
        <end position="261"/>
    </location>
</feature>
<evidence type="ECO:0000256" key="9">
    <source>
        <dbReference type="PROSITE-ProRule" id="PRU00108"/>
    </source>
</evidence>
<dbReference type="GeneTree" id="ENSGT00940000162247"/>
<dbReference type="FunFam" id="1.10.10.60:FF:000108">
    <property type="entry name" value="NK2 homeobox 1"/>
    <property type="match status" value="1"/>
</dbReference>
<evidence type="ECO:0000313" key="15">
    <source>
        <dbReference type="Proteomes" id="UP000246464"/>
    </source>
</evidence>
<dbReference type="SMART" id="SM00389">
    <property type="entry name" value="HOX"/>
    <property type="match status" value="1"/>
</dbReference>
<dbReference type="PRINTS" id="PR00024">
    <property type="entry name" value="HOMEOBOX"/>
</dbReference>
<dbReference type="InterPro" id="IPR017970">
    <property type="entry name" value="Homeobox_CS"/>
</dbReference>
<sequence length="344" mass="37770">MSLSPKHTTPFSVTDILSPIEESYKKFGGMDGAGNLTSPLGAYRQPQVSQTGMQQHSMGHNASVAATYHMPHTVSQFSHSAMGGYCNGGIGNMGDLPSYQESMRNSAAATGWYSANPDPRYSTSMNMTGMGSLTGMGDATKSMPALHAAPRRKRRVLFSQAQVYELERRFKQQKYLSAPEREHLASMIHLTPTQVKIWFQNHRYKMKRQAKDKAAQQLQQQQQQDGNLCQQQAQSPRRVAVPVLVKDGKPCQNGSNTPTPNQQQVQQGQQQGQQQNGAGVVLASSTGSLAQHQGQQQVNALELEEMSPSPPSLHSQLNMAQIDTSAVDYTSNMVSSNLLYGRTW</sequence>
<feature type="DNA-binding region" description="Homeobox" evidence="9">
    <location>
        <begin position="151"/>
        <end position="210"/>
    </location>
</feature>
<dbReference type="Bgee" id="ENSSMAG00000008569">
    <property type="expression patterns" value="Expressed in brain"/>
</dbReference>
<dbReference type="GO" id="GO:0000981">
    <property type="term" value="F:DNA-binding transcription factor activity, RNA polymerase II-specific"/>
    <property type="evidence" value="ECO:0007669"/>
    <property type="project" value="InterPro"/>
</dbReference>
<keyword evidence="3" id="KW-0217">Developmental protein</keyword>
<dbReference type="Proteomes" id="UP000246464">
    <property type="component" value="Chromosome 17"/>
</dbReference>
<organism evidence="13 15">
    <name type="scientific">Scophthalmus maximus</name>
    <name type="common">Turbot</name>
    <name type="synonym">Psetta maxima</name>
    <dbReference type="NCBI Taxonomy" id="52904"/>
    <lineage>
        <taxon>Eukaryota</taxon>
        <taxon>Metazoa</taxon>
        <taxon>Chordata</taxon>
        <taxon>Craniata</taxon>
        <taxon>Vertebrata</taxon>
        <taxon>Euteleostomi</taxon>
        <taxon>Actinopterygii</taxon>
        <taxon>Neopterygii</taxon>
        <taxon>Teleostei</taxon>
        <taxon>Neoteleostei</taxon>
        <taxon>Acanthomorphata</taxon>
        <taxon>Carangaria</taxon>
        <taxon>Pleuronectiformes</taxon>
        <taxon>Pleuronectoidei</taxon>
        <taxon>Scophthalmidae</taxon>
        <taxon>Scophthalmus</taxon>
    </lineage>
</organism>
<accession>A0A2U9CL10</accession>
<dbReference type="InterPro" id="IPR009057">
    <property type="entry name" value="Homeodomain-like_sf"/>
</dbReference>
<dbReference type="InterPro" id="IPR001356">
    <property type="entry name" value="HD"/>
</dbReference>
<keyword evidence="6 9" id="KW-0371">Homeobox</keyword>
<feature type="region of interest" description="Disordered" evidence="11">
    <location>
        <begin position="247"/>
        <end position="278"/>
    </location>
</feature>
<dbReference type="CDD" id="cd00086">
    <property type="entry name" value="homeodomain"/>
    <property type="match status" value="1"/>
</dbReference>
<dbReference type="Proteomes" id="UP000694558">
    <property type="component" value="Chromosome 17"/>
</dbReference>
<comment type="subcellular location">
    <subcellularLocation>
        <location evidence="1 9 10">Nucleus</location>
    </subcellularLocation>
</comment>
<dbReference type="EMBL" id="CP026259">
    <property type="protein sequence ID" value="AWP16730.1"/>
    <property type="molecule type" value="Genomic_DNA"/>
</dbReference>
<name>A0A2U9CL10_SCOMX</name>
<dbReference type="AlphaFoldDB" id="A0A2U9CL10"/>
<reference evidence="14" key="4">
    <citation type="submission" date="2025-05" db="UniProtKB">
        <authorList>
            <consortium name="Ensembl"/>
        </authorList>
    </citation>
    <scope>IDENTIFICATION</scope>
</reference>
<dbReference type="Ensembl" id="ENSSMAT00000014135.2">
    <property type="protein sequence ID" value="ENSSMAP00000013951.1"/>
    <property type="gene ID" value="ENSSMAG00000008569.2"/>
</dbReference>
<reference evidence="13 15" key="1">
    <citation type="submission" date="2017-12" db="EMBL/GenBank/DDBJ databases">
        <title>Integrating genomic resources of turbot (Scophthalmus maximus) in depth evaluation of genetic and physical mapping variation across individuals.</title>
        <authorList>
            <person name="Martinez P."/>
        </authorList>
    </citation>
    <scope>NUCLEOTIDE SEQUENCE [LARGE SCALE GENOMIC DNA]</scope>
</reference>
<evidence type="ECO:0000313" key="13">
    <source>
        <dbReference type="EMBL" id="AWP16730.1"/>
    </source>
</evidence>
<evidence type="ECO:0000256" key="7">
    <source>
        <dbReference type="ARBA" id="ARBA00023163"/>
    </source>
</evidence>
<dbReference type="GO" id="GO:0000978">
    <property type="term" value="F:RNA polymerase II cis-regulatory region sequence-specific DNA binding"/>
    <property type="evidence" value="ECO:0007669"/>
    <property type="project" value="TreeGrafter"/>
</dbReference>
<dbReference type="InterPro" id="IPR020479">
    <property type="entry name" value="HD_metazoa"/>
</dbReference>
<reference evidence="14" key="3">
    <citation type="submission" date="2023-05" db="EMBL/GenBank/DDBJ databases">
        <title>High-quality long-read genome of Scophthalmus maximus.</title>
        <authorList>
            <person name="Lien S."/>
            <person name="Martinez P."/>
        </authorList>
    </citation>
    <scope>NUCLEOTIDE SEQUENCE [LARGE SCALE GENOMIC DNA]</scope>
</reference>
<dbReference type="PROSITE" id="PS00027">
    <property type="entry name" value="HOMEOBOX_1"/>
    <property type="match status" value="1"/>
</dbReference>
<keyword evidence="15" id="KW-1185">Reference proteome</keyword>
<dbReference type="GO" id="GO:0045944">
    <property type="term" value="P:positive regulation of transcription by RNA polymerase II"/>
    <property type="evidence" value="ECO:0007669"/>
    <property type="project" value="UniProtKB-ARBA"/>
</dbReference>
<evidence type="ECO:0000259" key="12">
    <source>
        <dbReference type="PROSITE" id="PS50071"/>
    </source>
</evidence>
<comment type="similarity">
    <text evidence="2">Belongs to the NK-2 homeobox family.</text>
</comment>
<protein>
    <submittedName>
        <fullName evidence="14">NK2 homeobox 4a</fullName>
    </submittedName>
    <submittedName>
        <fullName evidence="13">Putative homeobox protein Nkx-2.4</fullName>
    </submittedName>
</protein>
<reference evidence="14" key="2">
    <citation type="submission" date="2020-05" db="EMBL/GenBank/DDBJ databases">
        <authorList>
            <person name="Moser M."/>
        </authorList>
    </citation>
    <scope>NUCLEOTIDE SEQUENCE [LARGE SCALE GENOMIC DNA]</scope>
</reference>
<dbReference type="PANTHER" id="PTHR24340">
    <property type="entry name" value="HOMEOBOX PROTEIN NKX"/>
    <property type="match status" value="1"/>
</dbReference>
<evidence type="ECO:0000256" key="1">
    <source>
        <dbReference type="ARBA" id="ARBA00004123"/>
    </source>
</evidence>
<feature type="compositionally biased region" description="Low complexity" evidence="11">
    <location>
        <begin position="262"/>
        <end position="278"/>
    </location>
</feature>
<dbReference type="OMA" id="VSQFPHS"/>
<keyword evidence="5 9" id="KW-0238">DNA-binding</keyword>
<dbReference type="SUPFAM" id="SSF46689">
    <property type="entry name" value="Homeodomain-like"/>
    <property type="match status" value="1"/>
</dbReference>
<keyword evidence="4" id="KW-0805">Transcription regulation</keyword>
<dbReference type="CTD" id="562300"/>
<evidence type="ECO:0000256" key="6">
    <source>
        <dbReference type="ARBA" id="ARBA00023155"/>
    </source>
</evidence>
<evidence type="ECO:0000256" key="3">
    <source>
        <dbReference type="ARBA" id="ARBA00022473"/>
    </source>
</evidence>
<evidence type="ECO:0000256" key="8">
    <source>
        <dbReference type="ARBA" id="ARBA00023242"/>
    </source>
</evidence>
<dbReference type="Pfam" id="PF00046">
    <property type="entry name" value="Homeodomain"/>
    <property type="match status" value="1"/>
</dbReference>
<dbReference type="GO" id="GO:0048513">
    <property type="term" value="P:animal organ development"/>
    <property type="evidence" value="ECO:0007669"/>
    <property type="project" value="UniProtKB-ARBA"/>
</dbReference>
<evidence type="ECO:0000256" key="5">
    <source>
        <dbReference type="ARBA" id="ARBA00023125"/>
    </source>
</evidence>
<keyword evidence="8 9" id="KW-0539">Nucleus</keyword>
<evidence type="ECO:0000256" key="11">
    <source>
        <dbReference type="SAM" id="MobiDB-lite"/>
    </source>
</evidence>
<dbReference type="InterPro" id="IPR050394">
    <property type="entry name" value="Homeobox_NK-like"/>
</dbReference>
<evidence type="ECO:0000256" key="4">
    <source>
        <dbReference type="ARBA" id="ARBA00023015"/>
    </source>
</evidence>
<dbReference type="PROSITE" id="PS50071">
    <property type="entry name" value="HOMEOBOX_2"/>
    <property type="match status" value="1"/>
</dbReference>
<dbReference type="GO" id="GO:0005634">
    <property type="term" value="C:nucleus"/>
    <property type="evidence" value="ECO:0007669"/>
    <property type="project" value="UniProtKB-SubCell"/>
</dbReference>
<gene>
    <name evidence="14" type="primary">NKX2-4</name>
    <name evidence="13" type="ORF">SMAX5B_003456</name>
</gene>
<dbReference type="PANTHER" id="PTHR24340:SF40">
    <property type="entry name" value="HOMEOBOX PROTEIN NKX-2.4"/>
    <property type="match status" value="1"/>
</dbReference>